<evidence type="ECO:0000313" key="4">
    <source>
        <dbReference type="EMBL" id="QDU86425.1"/>
    </source>
</evidence>
<feature type="domain" description="Putative zinc-finger" evidence="3">
    <location>
        <begin position="9"/>
        <end position="43"/>
    </location>
</feature>
<dbReference type="Proteomes" id="UP000319342">
    <property type="component" value="Chromosome"/>
</dbReference>
<sequence length="207" mass="22186">MKNDNHMDCDAVELVLELWGDGELDQVRGEQVREHLLECPACRETYRDHRNLRRWIVRPEAPAVPADFAQRVVLAAARQDVVAGREPLEIPERGRGAVLRPFPARTSAGDPAGGGAVSSGGGFATSTDGSLLPFVLACTAAAAALLMILTIAIGSAGRPTSDELRADPLPSVLNDLQKLRERELLERGTNGAASTQRSTENRSNGGR</sequence>
<dbReference type="RefSeq" id="WP_145191616.1">
    <property type="nucleotide sequence ID" value="NZ_CP036290.1"/>
</dbReference>
<feature type="compositionally biased region" description="Gly residues" evidence="1">
    <location>
        <begin position="111"/>
        <end position="120"/>
    </location>
</feature>
<dbReference type="InterPro" id="IPR027383">
    <property type="entry name" value="Znf_put"/>
</dbReference>
<dbReference type="InterPro" id="IPR041916">
    <property type="entry name" value="Anti_sigma_zinc_sf"/>
</dbReference>
<dbReference type="EMBL" id="CP036290">
    <property type="protein sequence ID" value="QDU86425.1"/>
    <property type="molecule type" value="Genomic_DNA"/>
</dbReference>
<organism evidence="4 5">
    <name type="scientific">Rohdeia mirabilis</name>
    <dbReference type="NCBI Taxonomy" id="2528008"/>
    <lineage>
        <taxon>Bacteria</taxon>
        <taxon>Pseudomonadati</taxon>
        <taxon>Planctomycetota</taxon>
        <taxon>Planctomycetia</taxon>
        <taxon>Planctomycetia incertae sedis</taxon>
        <taxon>Rohdeia</taxon>
    </lineage>
</organism>
<accession>A0A518D4M1</accession>
<feature type="region of interest" description="Disordered" evidence="1">
    <location>
        <begin position="180"/>
        <end position="207"/>
    </location>
</feature>
<evidence type="ECO:0000259" key="3">
    <source>
        <dbReference type="Pfam" id="PF13490"/>
    </source>
</evidence>
<dbReference type="Pfam" id="PF13490">
    <property type="entry name" value="zf-HC2"/>
    <property type="match status" value="1"/>
</dbReference>
<reference evidence="4 5" key="1">
    <citation type="submission" date="2019-02" db="EMBL/GenBank/DDBJ databases">
        <title>Deep-cultivation of Planctomycetes and their phenomic and genomic characterization uncovers novel biology.</title>
        <authorList>
            <person name="Wiegand S."/>
            <person name="Jogler M."/>
            <person name="Boedeker C."/>
            <person name="Pinto D."/>
            <person name="Vollmers J."/>
            <person name="Rivas-Marin E."/>
            <person name="Kohn T."/>
            <person name="Peeters S.H."/>
            <person name="Heuer A."/>
            <person name="Rast P."/>
            <person name="Oberbeckmann S."/>
            <person name="Bunk B."/>
            <person name="Jeske O."/>
            <person name="Meyerdierks A."/>
            <person name="Storesund J.E."/>
            <person name="Kallscheuer N."/>
            <person name="Luecker S."/>
            <person name="Lage O.M."/>
            <person name="Pohl T."/>
            <person name="Merkel B.J."/>
            <person name="Hornburger P."/>
            <person name="Mueller R.-W."/>
            <person name="Bruemmer F."/>
            <person name="Labrenz M."/>
            <person name="Spormann A.M."/>
            <person name="Op den Camp H."/>
            <person name="Overmann J."/>
            <person name="Amann R."/>
            <person name="Jetten M.S.M."/>
            <person name="Mascher T."/>
            <person name="Medema M.H."/>
            <person name="Devos D.P."/>
            <person name="Kaster A.-K."/>
            <person name="Ovreas L."/>
            <person name="Rohde M."/>
            <person name="Galperin M.Y."/>
            <person name="Jogler C."/>
        </authorList>
    </citation>
    <scope>NUCLEOTIDE SEQUENCE [LARGE SCALE GENOMIC DNA]</scope>
    <source>
        <strain evidence="4 5">Pla163</strain>
    </source>
</reference>
<feature type="transmembrane region" description="Helical" evidence="2">
    <location>
        <begin position="131"/>
        <end position="156"/>
    </location>
</feature>
<evidence type="ECO:0000256" key="1">
    <source>
        <dbReference type="SAM" id="MobiDB-lite"/>
    </source>
</evidence>
<feature type="region of interest" description="Disordered" evidence="1">
    <location>
        <begin position="101"/>
        <end position="120"/>
    </location>
</feature>
<keyword evidence="5" id="KW-1185">Reference proteome</keyword>
<keyword evidence="2" id="KW-0812">Transmembrane</keyword>
<dbReference type="AlphaFoldDB" id="A0A518D4M1"/>
<proteinExistence type="predicted"/>
<evidence type="ECO:0000256" key="2">
    <source>
        <dbReference type="SAM" id="Phobius"/>
    </source>
</evidence>
<keyword evidence="2" id="KW-0472">Membrane</keyword>
<name>A0A518D4M1_9BACT</name>
<keyword evidence="2" id="KW-1133">Transmembrane helix</keyword>
<protein>
    <recommendedName>
        <fullName evidence="3">Putative zinc-finger domain-containing protein</fullName>
    </recommendedName>
</protein>
<dbReference type="OrthoDB" id="292623at2"/>
<feature type="compositionally biased region" description="Polar residues" evidence="1">
    <location>
        <begin position="191"/>
        <end position="207"/>
    </location>
</feature>
<gene>
    <name evidence="4" type="ORF">Pla163_35760</name>
</gene>
<evidence type="ECO:0000313" key="5">
    <source>
        <dbReference type="Proteomes" id="UP000319342"/>
    </source>
</evidence>
<dbReference type="Gene3D" id="1.10.10.1320">
    <property type="entry name" value="Anti-sigma factor, zinc-finger domain"/>
    <property type="match status" value="1"/>
</dbReference>